<keyword evidence="5" id="KW-0489">Methyltransferase</keyword>
<dbReference type="InterPro" id="IPR018062">
    <property type="entry name" value="HTH_AraC-typ_CS"/>
</dbReference>
<dbReference type="AlphaFoldDB" id="A0A6N3FAG3"/>
<dbReference type="PANTHER" id="PTHR43280">
    <property type="entry name" value="ARAC-FAMILY TRANSCRIPTIONAL REGULATOR"/>
    <property type="match status" value="1"/>
</dbReference>
<keyword evidence="3" id="KW-0804">Transcription</keyword>
<accession>A0A6N3FAG3</accession>
<keyword evidence="5" id="KW-0808">Transferase</keyword>
<dbReference type="PROSITE" id="PS00041">
    <property type="entry name" value="HTH_ARAC_FAMILY_1"/>
    <property type="match status" value="1"/>
</dbReference>
<dbReference type="Pfam" id="PF02311">
    <property type="entry name" value="AraC_binding"/>
    <property type="match status" value="1"/>
</dbReference>
<name>A0A6N3FAG3_9BACT</name>
<evidence type="ECO:0000256" key="1">
    <source>
        <dbReference type="ARBA" id="ARBA00023015"/>
    </source>
</evidence>
<evidence type="ECO:0000256" key="2">
    <source>
        <dbReference type="ARBA" id="ARBA00023125"/>
    </source>
</evidence>
<dbReference type="Gene3D" id="1.10.10.60">
    <property type="entry name" value="Homeodomain-like"/>
    <property type="match status" value="2"/>
</dbReference>
<dbReference type="RefSeq" id="WP_195422049.1">
    <property type="nucleotide sequence ID" value="NZ_CACRUV010000028.1"/>
</dbReference>
<protein>
    <submittedName>
        <fullName evidence="5">Bifunctional transcriptional activator/DNA repair enzyme AdaA</fullName>
        <ecNumber evidence="5">2.1.1.-</ecNumber>
    </submittedName>
</protein>
<reference evidence="5" key="1">
    <citation type="submission" date="2019-11" db="EMBL/GenBank/DDBJ databases">
        <authorList>
            <person name="Feng L."/>
        </authorList>
    </citation>
    <scope>NUCLEOTIDE SEQUENCE</scope>
    <source>
        <strain evidence="5">PmerdaeLFYP103</strain>
    </source>
</reference>
<dbReference type="InterPro" id="IPR009057">
    <property type="entry name" value="Homeodomain-like_sf"/>
</dbReference>
<dbReference type="Gene3D" id="2.60.120.10">
    <property type="entry name" value="Jelly Rolls"/>
    <property type="match status" value="1"/>
</dbReference>
<dbReference type="GO" id="GO:0003700">
    <property type="term" value="F:DNA-binding transcription factor activity"/>
    <property type="evidence" value="ECO:0007669"/>
    <property type="project" value="InterPro"/>
</dbReference>
<dbReference type="EMBL" id="CACRUV010000028">
    <property type="protein sequence ID" value="VYU49068.1"/>
    <property type="molecule type" value="Genomic_DNA"/>
</dbReference>
<dbReference type="InterPro" id="IPR018060">
    <property type="entry name" value="HTH_AraC"/>
</dbReference>
<dbReference type="GO" id="GO:0008168">
    <property type="term" value="F:methyltransferase activity"/>
    <property type="evidence" value="ECO:0007669"/>
    <property type="project" value="UniProtKB-KW"/>
</dbReference>
<dbReference type="SMART" id="SM00342">
    <property type="entry name" value="HTH_ARAC"/>
    <property type="match status" value="1"/>
</dbReference>
<dbReference type="GO" id="GO:0032259">
    <property type="term" value="P:methylation"/>
    <property type="evidence" value="ECO:0007669"/>
    <property type="project" value="UniProtKB-KW"/>
</dbReference>
<dbReference type="PROSITE" id="PS01124">
    <property type="entry name" value="HTH_ARAC_FAMILY_2"/>
    <property type="match status" value="1"/>
</dbReference>
<dbReference type="SUPFAM" id="SSF51182">
    <property type="entry name" value="RmlC-like cupins"/>
    <property type="match status" value="1"/>
</dbReference>
<dbReference type="InterPro" id="IPR003313">
    <property type="entry name" value="AraC-bd"/>
</dbReference>
<keyword evidence="1" id="KW-0805">Transcription regulation</keyword>
<dbReference type="PANTHER" id="PTHR43280:SF2">
    <property type="entry name" value="HTH-TYPE TRANSCRIPTIONAL REGULATOR EXSA"/>
    <property type="match status" value="1"/>
</dbReference>
<proteinExistence type="predicted"/>
<feature type="domain" description="HTH araC/xylS-type" evidence="4">
    <location>
        <begin position="187"/>
        <end position="285"/>
    </location>
</feature>
<keyword evidence="2" id="KW-0238">DNA-binding</keyword>
<dbReference type="SUPFAM" id="SSF46689">
    <property type="entry name" value="Homeodomain-like"/>
    <property type="match status" value="2"/>
</dbReference>
<gene>
    <name evidence="5" type="primary">adaA_2</name>
    <name evidence="5" type="ORF">PMLFYP103_02334</name>
</gene>
<evidence type="ECO:0000313" key="5">
    <source>
        <dbReference type="EMBL" id="VYU49068.1"/>
    </source>
</evidence>
<dbReference type="GO" id="GO:0043565">
    <property type="term" value="F:sequence-specific DNA binding"/>
    <property type="evidence" value="ECO:0007669"/>
    <property type="project" value="InterPro"/>
</dbReference>
<dbReference type="Pfam" id="PF12833">
    <property type="entry name" value="HTH_18"/>
    <property type="match status" value="1"/>
</dbReference>
<evidence type="ECO:0000259" key="4">
    <source>
        <dbReference type="PROSITE" id="PS01124"/>
    </source>
</evidence>
<evidence type="ECO:0000256" key="3">
    <source>
        <dbReference type="ARBA" id="ARBA00023163"/>
    </source>
</evidence>
<dbReference type="InterPro" id="IPR014710">
    <property type="entry name" value="RmlC-like_jellyroll"/>
</dbReference>
<dbReference type="EC" id="2.1.1.-" evidence="5"/>
<sequence>MPILERKIIHDRTTLCSRILSPRFVLPRHKHTEYEIMLFTGGSGKQFVGEGVCDYKEGDIAMIGSNVPHLHLCNAKLNPTMGLEASAGVALQFHPTIFPMSMEKLPDYLPIYGLLQKSQYGIRFYDKNLYEELLQRFQELERVEHTARLIHFFQILERLCQCKKTNILSNVAYNSSNLLPEVNEPVNRVYAYLFNHFKEKITLKEIADYVKQNPSALCRYFKQRTDKNIFQCLAEIRIEHACKLLAYSNLTIAQVAYESGYNYVPHFIMQFEKIVKRTPSEYKSQIDSL</sequence>
<organism evidence="5">
    <name type="scientific">Parabacteroides merdae</name>
    <dbReference type="NCBI Taxonomy" id="46503"/>
    <lineage>
        <taxon>Bacteria</taxon>
        <taxon>Pseudomonadati</taxon>
        <taxon>Bacteroidota</taxon>
        <taxon>Bacteroidia</taxon>
        <taxon>Bacteroidales</taxon>
        <taxon>Tannerellaceae</taxon>
        <taxon>Parabacteroides</taxon>
    </lineage>
</organism>
<dbReference type="InterPro" id="IPR011051">
    <property type="entry name" value="RmlC_Cupin_sf"/>
</dbReference>